<feature type="domain" description="Rifampin ADP-ribosyltransferase" evidence="1">
    <location>
        <begin position="21"/>
        <end position="123"/>
    </location>
</feature>
<accession>A0A4Y9SK11</accession>
<dbReference type="InterPro" id="IPR021975">
    <property type="entry name" value="Rifampin_Arr"/>
</dbReference>
<evidence type="ECO:0000313" key="2">
    <source>
        <dbReference type="EMBL" id="TFW23141.1"/>
    </source>
</evidence>
<name>A0A4Y9SK11_9BURK</name>
<dbReference type="InterPro" id="IPR038611">
    <property type="entry name" value="Arr_sf"/>
</dbReference>
<dbReference type="Gene3D" id="3.20.170.40">
    <property type="entry name" value="Rifampin ADP-ribosyltransferase domain"/>
    <property type="match status" value="1"/>
</dbReference>
<keyword evidence="2" id="KW-0808">Transferase</keyword>
<sequence>MDSTEWTPVTHEQCHHVTGPFYHGTRHPLQPGDLLVPGRPSNYEGGRVSNHVYFSAKLEPAMWGAELAVALAGLAGRGHIYVVEPTGSFEDDPNLTNKKFAGNPTESYRTRAPLRIVAELADWEPHPPETIQKMLDGLAELRRSGRHIILD</sequence>
<evidence type="ECO:0000259" key="1">
    <source>
        <dbReference type="Pfam" id="PF12120"/>
    </source>
</evidence>
<dbReference type="GO" id="GO:0016740">
    <property type="term" value="F:transferase activity"/>
    <property type="evidence" value="ECO:0007669"/>
    <property type="project" value="UniProtKB-KW"/>
</dbReference>
<protein>
    <submittedName>
        <fullName evidence="2">NAD(+)--rifampin ADP-ribosyltransferase</fullName>
    </submittedName>
</protein>
<proteinExistence type="predicted"/>
<dbReference type="Pfam" id="PF12120">
    <property type="entry name" value="Arr-ms"/>
    <property type="match status" value="1"/>
</dbReference>
<dbReference type="Proteomes" id="UP000298438">
    <property type="component" value="Unassembled WGS sequence"/>
</dbReference>
<organism evidence="2 3">
    <name type="scientific">Zemynaea arenosa</name>
    <dbReference type="NCBI Taxonomy" id="2561931"/>
    <lineage>
        <taxon>Bacteria</taxon>
        <taxon>Pseudomonadati</taxon>
        <taxon>Pseudomonadota</taxon>
        <taxon>Betaproteobacteria</taxon>
        <taxon>Burkholderiales</taxon>
        <taxon>Oxalobacteraceae</taxon>
        <taxon>Telluria group</taxon>
        <taxon>Zemynaea</taxon>
    </lineage>
</organism>
<evidence type="ECO:0000313" key="3">
    <source>
        <dbReference type="Proteomes" id="UP000298438"/>
    </source>
</evidence>
<dbReference type="EMBL" id="SPVF01000099">
    <property type="protein sequence ID" value="TFW23141.1"/>
    <property type="molecule type" value="Genomic_DNA"/>
</dbReference>
<gene>
    <name evidence="2" type="primary">arr</name>
    <name evidence="2" type="ORF">E4L96_06980</name>
</gene>
<dbReference type="AlphaFoldDB" id="A0A4Y9SK11"/>
<keyword evidence="3" id="KW-1185">Reference proteome</keyword>
<dbReference type="OrthoDB" id="5509356at2"/>
<dbReference type="RefSeq" id="WP_135206496.1">
    <property type="nucleotide sequence ID" value="NZ_SPVF01000099.1"/>
</dbReference>
<reference evidence="2 3" key="1">
    <citation type="submission" date="2019-03" db="EMBL/GenBank/DDBJ databases">
        <title>Draft Genome Sequence of Massilia arenosa sp. nov., a Novel Massilia Species Isolated from a Sandy-loam Maize Soil.</title>
        <authorList>
            <person name="Raths R."/>
            <person name="Peta V."/>
            <person name="Bucking H."/>
        </authorList>
    </citation>
    <scope>NUCLEOTIDE SEQUENCE [LARGE SCALE GENOMIC DNA]</scope>
    <source>
        <strain evidence="2 3">MC02</strain>
    </source>
</reference>
<dbReference type="NCBIfam" id="NF033144">
    <property type="entry name" value="rifampin_ARR"/>
    <property type="match status" value="1"/>
</dbReference>
<comment type="caution">
    <text evidence="2">The sequence shown here is derived from an EMBL/GenBank/DDBJ whole genome shotgun (WGS) entry which is preliminary data.</text>
</comment>